<keyword evidence="6" id="KW-1185">Reference proteome</keyword>
<organism evidence="5 6">
    <name type="scientific">Ketobacter alkanivorans</name>
    <dbReference type="NCBI Taxonomy" id="1917421"/>
    <lineage>
        <taxon>Bacteria</taxon>
        <taxon>Pseudomonadati</taxon>
        <taxon>Pseudomonadota</taxon>
        <taxon>Gammaproteobacteria</taxon>
        <taxon>Pseudomonadales</taxon>
        <taxon>Ketobacteraceae</taxon>
        <taxon>Ketobacter</taxon>
    </lineage>
</organism>
<keyword evidence="3" id="KW-0560">Oxidoreductase</keyword>
<dbReference type="EMBL" id="CP022684">
    <property type="protein sequence ID" value="AUM12375.1"/>
    <property type="molecule type" value="Genomic_DNA"/>
</dbReference>
<protein>
    <submittedName>
        <fullName evidence="5">Nitroreductase</fullName>
    </submittedName>
</protein>
<dbReference type="PANTHER" id="PTHR23026">
    <property type="entry name" value="NADPH NITROREDUCTASE"/>
    <property type="match status" value="1"/>
</dbReference>
<evidence type="ECO:0000259" key="4">
    <source>
        <dbReference type="Pfam" id="PF00881"/>
    </source>
</evidence>
<reference evidence="6" key="1">
    <citation type="submission" date="2017-08" db="EMBL/GenBank/DDBJ databases">
        <title>Direct submision.</title>
        <authorList>
            <person name="Kim S.-J."/>
            <person name="Rhee S.-K."/>
        </authorList>
    </citation>
    <scope>NUCLEOTIDE SEQUENCE [LARGE SCALE GENOMIC DNA]</scope>
    <source>
        <strain evidence="6">GI5</strain>
    </source>
</reference>
<dbReference type="OrthoDB" id="9784375at2"/>
<dbReference type="AlphaFoldDB" id="A0A2K9LLM6"/>
<dbReference type="InterPro" id="IPR050627">
    <property type="entry name" value="Nitroreductase/BluB"/>
</dbReference>
<dbReference type="RefSeq" id="WP_101893717.1">
    <property type="nucleotide sequence ID" value="NZ_CP022684.1"/>
</dbReference>
<keyword evidence="1" id="KW-0285">Flavoprotein</keyword>
<evidence type="ECO:0000313" key="5">
    <source>
        <dbReference type="EMBL" id="AUM12375.1"/>
    </source>
</evidence>
<name>A0A2K9LLM6_9GAMM</name>
<evidence type="ECO:0000256" key="1">
    <source>
        <dbReference type="ARBA" id="ARBA00022630"/>
    </source>
</evidence>
<dbReference type="InterPro" id="IPR000415">
    <property type="entry name" value="Nitroreductase-like"/>
</dbReference>
<sequence length="229" mass="25885">MNLEQATLAECFEAVVTQRRSVRGFKKQVVGQALIQHVFSIAGRAPSNCNTQPWAVHVVSGGKLERLRDILPVNTMRGMTTLDYPYEPKYHGIYQERQFDAANQMYGAVGLERKDKEQRMEVFMRNYRFFGAPHVAFLFLPEHFGLREAADIGMYAQTLMLALTAHGLASCPQTSLGFHADAVREVLEVDASYKLLFGISFGYEDIDDPINNTRMGRAELSETTVFHDQ</sequence>
<feature type="domain" description="Nitroreductase" evidence="4">
    <location>
        <begin position="16"/>
        <end position="203"/>
    </location>
</feature>
<proteinExistence type="predicted"/>
<dbReference type="SUPFAM" id="SSF55469">
    <property type="entry name" value="FMN-dependent nitroreductase-like"/>
    <property type="match status" value="1"/>
</dbReference>
<dbReference type="Proteomes" id="UP000235116">
    <property type="component" value="Chromosome"/>
</dbReference>
<dbReference type="CDD" id="cd02136">
    <property type="entry name" value="PnbA_NfnB-like"/>
    <property type="match status" value="1"/>
</dbReference>
<evidence type="ECO:0000256" key="3">
    <source>
        <dbReference type="ARBA" id="ARBA00023002"/>
    </source>
</evidence>
<gene>
    <name evidence="5" type="ORF">Kalk_08080</name>
</gene>
<accession>A0A2K9LLM6</accession>
<evidence type="ECO:0000256" key="2">
    <source>
        <dbReference type="ARBA" id="ARBA00022643"/>
    </source>
</evidence>
<dbReference type="Gene3D" id="3.40.109.10">
    <property type="entry name" value="NADH Oxidase"/>
    <property type="match status" value="1"/>
</dbReference>
<evidence type="ECO:0000313" key="6">
    <source>
        <dbReference type="Proteomes" id="UP000235116"/>
    </source>
</evidence>
<dbReference type="KEGG" id="kak:Kalk_08080"/>
<dbReference type="GO" id="GO:0016491">
    <property type="term" value="F:oxidoreductase activity"/>
    <property type="evidence" value="ECO:0007669"/>
    <property type="project" value="UniProtKB-KW"/>
</dbReference>
<dbReference type="Pfam" id="PF00881">
    <property type="entry name" value="Nitroreductase"/>
    <property type="match status" value="1"/>
</dbReference>
<keyword evidence="2" id="KW-0288">FMN</keyword>
<dbReference type="PANTHER" id="PTHR23026:SF90">
    <property type="entry name" value="IODOTYROSINE DEIODINASE 1"/>
    <property type="match status" value="1"/>
</dbReference>
<dbReference type="InterPro" id="IPR029479">
    <property type="entry name" value="Nitroreductase"/>
</dbReference>